<dbReference type="GO" id="GO:0017116">
    <property type="term" value="F:single-stranded DNA helicase activity"/>
    <property type="evidence" value="ECO:0007669"/>
    <property type="project" value="UniProtKB-UniRule"/>
</dbReference>
<evidence type="ECO:0000256" key="19">
    <source>
        <dbReference type="ARBA" id="ARBA00047995"/>
    </source>
</evidence>
<dbReference type="GO" id="GO:0046872">
    <property type="term" value="F:metal ion binding"/>
    <property type="evidence" value="ECO:0007669"/>
    <property type="project" value="UniProtKB-UniRule"/>
</dbReference>
<evidence type="ECO:0000259" key="24">
    <source>
        <dbReference type="Pfam" id="PF13087"/>
    </source>
</evidence>
<feature type="compositionally biased region" description="Low complexity" evidence="21">
    <location>
        <begin position="1"/>
        <end position="12"/>
    </location>
</feature>
<dbReference type="GO" id="GO:0005524">
    <property type="term" value="F:ATP binding"/>
    <property type="evidence" value="ECO:0007669"/>
    <property type="project" value="UniProtKB-UniRule"/>
</dbReference>
<evidence type="ECO:0000256" key="5">
    <source>
        <dbReference type="ARBA" id="ARBA00022722"/>
    </source>
</evidence>
<evidence type="ECO:0000256" key="20">
    <source>
        <dbReference type="RuleBase" id="RU367041"/>
    </source>
</evidence>
<keyword evidence="10 20" id="KW-0378">Hydrolase</keyword>
<evidence type="ECO:0000256" key="8">
    <source>
        <dbReference type="ARBA" id="ARBA00022759"/>
    </source>
</evidence>
<dbReference type="CDD" id="cd18808">
    <property type="entry name" value="SF1_C_Upf1"/>
    <property type="match status" value="1"/>
</dbReference>
<sequence>MESGASANASSSTTPPGLGSAGKDDTRVVWKDSPATKQIRGSGTGRLAFQREMQGFVGLLGRASRQASPASVSTTPGSYSAKAKRKMALPLVAPVSISKKGDERPSGGIARQILFSPSDGIDGPQRLERQRSYQRGDSQDELLLLDQLDEQLARDDETPSTTGFSLLTPPPRVPSVVTSTETLTTPTPKKSSVVVEQKLEFESPDFTEESWQRLEQIEYQASQQIAMRERERTTEEGTLSGEDSCATQPLAISQDILPPTPRRRAKLMRSTPSGPSSAPPPPLSSAPSVNQSTPSAVDKRLEFDDEDDESLALMEAAAIAAEQSRAKAGAQGPVAPSFKRFVVLEVDNDAYNRRQHLRLLDDDSEQHVQAELRDDWYETPLEAGDTINLILYEQDQHGFFSQSSSQQQPTQGLSQTIIVDNDHHLVVVHPDILVSPTSVTTSFGCLRRAVIRETLNVSRPTNQKALLGTLKHELFQKALVEGRHDLEFLRSVAPQVVSSHVLELVGSGLSEESAMFEMGKLMEDYQTWLRNISASGVLLNEPPLAPTAGMKVIVQQVLAVEEMLWSIQWGLKGSTDASVEAVFAGANQHDTKSSIVLPLELKTGSKMYGGVEHQGQVILYTMLLNERYQQNCRDGLLMYAPGIETNRISAMAAHIRGLVIARNKYASAMARVKALGGAGSTTSAEQQDSVFPPMLRRRNDCSRCFQVDECVLHHAAVEHGTSESSGLDTLFDEKVGHLEEADRAYFRRWHRLVDLEQQHAEKNLRALWLQSGWKRERDPEGVCVAQLQLVSNEPAPRGASRTTMRVLRFKRDSRGKRDASEVISGSFLDQLRFRVDDRVILSAESLDGKKMLVHITRGRLTGITSDIITMEAFQGVPAIVTRGDSVVGTEYVWRLDKDAIISGLNRAKENLVRLLIGPQPEEIKEGINTQSPLRSDALLMGLTQPTPPQSEPSNVGDVRRRKLIVHLTQPRFRAFRLAELLFERKDPKSTKQAQALMHEYSQLNIDQQRAVLKVLNSLDYALILGMPGTGKTSTIAFTVRVLVFLGFSVLISSYTHSAVDNLLLKLINYDLPMLRIGNAAQVHPLLAPYTLEQGDALSVKDVETRIQQAKVVGCTCLSVNSHVLFSKRRFDFCIVDEATQTTEPVVLGPLRCADTFVLVGDHYQLPPLVVNAQARREGMDMSLFRRLSEAHPEATQQLSYQYRMNSDIMLVANRLVYGDKLKCGSFDVASNQLRLTGLTREMNEWKRRAWPFQVLESTHGVQFLNTDAVPSVSETRELSASVEMPGSSRGKKLENIVEARVVAGLVEVIVAGGVPEAEIAVISPFRSQVGLITRQLRGNGDLVARGVEVSTIDKYQGKDKAVILVSFVRCNQENHVGELLTDWRRINVALTRAKQKLVLVGSRRTLVAGSALFQVLMQLIDEKQWEYRLTENGLPVLEEMTKQVRPLMMKNESYGRRTREPESEADIEVSTLRRGNSDIEGLVPNAMPLRQQRFPDQQRRPQMPPITRDIIGDAYR</sequence>
<evidence type="ECO:0000256" key="11">
    <source>
        <dbReference type="ARBA" id="ARBA00022806"/>
    </source>
</evidence>
<evidence type="ECO:0000256" key="16">
    <source>
        <dbReference type="ARBA" id="ARBA00023204"/>
    </source>
</evidence>
<comment type="similarity">
    <text evidence="2 20">Belongs to the DNA2/NAM7 helicase family.</text>
</comment>
<dbReference type="InterPro" id="IPR047187">
    <property type="entry name" value="SF1_C_Upf1"/>
</dbReference>
<feature type="domain" description="DNA replication factor Dna2 N-terminal" evidence="22">
    <location>
        <begin position="362"/>
        <end position="581"/>
    </location>
</feature>
<dbReference type="InterPro" id="IPR045055">
    <property type="entry name" value="DNA2/NAM7-like"/>
</dbReference>
<dbReference type="InterPro" id="IPR041679">
    <property type="entry name" value="DNA2/NAM7-like_C"/>
</dbReference>
<feature type="domain" description="DNA2/NAM7 helicase helicase" evidence="23">
    <location>
        <begin position="1002"/>
        <end position="1092"/>
    </location>
</feature>
<dbReference type="FunFam" id="3.40.50.300:FF:000721">
    <property type="entry name" value="DNA replication ATP-dependent helicase/nuclease DNA2"/>
    <property type="match status" value="1"/>
</dbReference>
<evidence type="ECO:0000256" key="17">
    <source>
        <dbReference type="ARBA" id="ARBA00023242"/>
    </source>
</evidence>
<dbReference type="GO" id="GO:0017108">
    <property type="term" value="F:5'-flap endonuclease activity"/>
    <property type="evidence" value="ECO:0007669"/>
    <property type="project" value="UniProtKB-UniRule"/>
</dbReference>
<keyword evidence="12 20" id="KW-0067">ATP-binding</keyword>
<protein>
    <recommendedName>
        <fullName evidence="20">DNA replication ATP-dependent helicase/nuclease</fullName>
        <ecNumber evidence="20">3.1.-.-</ecNumber>
        <ecNumber evidence="20">3.6.4.12</ecNumber>
    </recommendedName>
</protein>
<organism evidence="25 26">
    <name type="scientific">Pythium oligandrum</name>
    <name type="common">Mycoparasitic fungus</name>
    <dbReference type="NCBI Taxonomy" id="41045"/>
    <lineage>
        <taxon>Eukaryota</taxon>
        <taxon>Sar</taxon>
        <taxon>Stramenopiles</taxon>
        <taxon>Oomycota</taxon>
        <taxon>Peronosporomycetes</taxon>
        <taxon>Pythiales</taxon>
        <taxon>Pythiaceae</taxon>
        <taxon>Pythium</taxon>
    </lineage>
</organism>
<keyword evidence="5 20" id="KW-0540">Nuclease</keyword>
<feature type="region of interest" description="Disordered" evidence="21">
    <location>
        <begin position="154"/>
        <end position="191"/>
    </location>
</feature>
<dbReference type="InterPro" id="IPR027417">
    <property type="entry name" value="P-loop_NTPase"/>
</dbReference>
<keyword evidence="16 20" id="KW-0234">DNA repair</keyword>
<evidence type="ECO:0000256" key="1">
    <source>
        <dbReference type="ARBA" id="ARBA00001966"/>
    </source>
</evidence>
<reference evidence="25" key="1">
    <citation type="submission" date="2019-03" db="EMBL/GenBank/DDBJ databases">
        <title>Long read genome sequence of the mycoparasitic Pythium oligandrum ATCC 38472 isolated from sugarbeet rhizosphere.</title>
        <authorList>
            <person name="Gaulin E."/>
        </authorList>
    </citation>
    <scope>NUCLEOTIDE SEQUENCE</scope>
    <source>
        <strain evidence="25">ATCC 38472_TT</strain>
    </source>
</reference>
<feature type="domain" description="DNA2/NAM7 helicase helicase" evidence="23">
    <location>
        <begin position="1103"/>
        <end position="1170"/>
    </location>
</feature>
<feature type="domain" description="DNA2/NAM7 helicase-like C-terminal" evidence="24">
    <location>
        <begin position="1179"/>
        <end position="1403"/>
    </location>
</feature>
<dbReference type="InterPro" id="IPR011604">
    <property type="entry name" value="PDDEXK-like_dom_sf"/>
</dbReference>
<feature type="region of interest" description="Disordered" evidence="21">
    <location>
        <begin position="1"/>
        <end position="46"/>
    </location>
</feature>
<dbReference type="Pfam" id="PF13086">
    <property type="entry name" value="AAA_11"/>
    <property type="match status" value="2"/>
</dbReference>
<dbReference type="CDD" id="cd18041">
    <property type="entry name" value="DEXXQc_DNA2"/>
    <property type="match status" value="1"/>
</dbReference>
<name>A0A8K1C8H0_PYTOL</name>
<comment type="catalytic activity">
    <reaction evidence="19 20">
        <text>ATP + H2O = ADP + phosphate + H(+)</text>
        <dbReference type="Rhea" id="RHEA:13065"/>
        <dbReference type="ChEBI" id="CHEBI:15377"/>
        <dbReference type="ChEBI" id="CHEBI:15378"/>
        <dbReference type="ChEBI" id="CHEBI:30616"/>
        <dbReference type="ChEBI" id="CHEBI:43474"/>
        <dbReference type="ChEBI" id="CHEBI:456216"/>
        <dbReference type="EC" id="3.6.4.12"/>
    </reaction>
</comment>
<keyword evidence="11 20" id="KW-0347">Helicase</keyword>
<feature type="region of interest" description="Disordered" evidence="21">
    <location>
        <begin position="225"/>
        <end position="296"/>
    </location>
</feature>
<feature type="region of interest" description="Disordered" evidence="21">
    <location>
        <begin position="60"/>
        <end position="85"/>
    </location>
</feature>
<comment type="cofactor">
    <cofactor evidence="1">
        <name>[4Fe-4S] cluster</name>
        <dbReference type="ChEBI" id="CHEBI:49883"/>
    </cofactor>
</comment>
<keyword evidence="7 20" id="KW-0547">Nucleotide-binding</keyword>
<feature type="region of interest" description="Disordered" evidence="21">
    <location>
        <begin position="98"/>
        <end position="139"/>
    </location>
</feature>
<dbReference type="Gene3D" id="3.90.320.10">
    <property type="match status" value="1"/>
</dbReference>
<evidence type="ECO:0000256" key="3">
    <source>
        <dbReference type="ARBA" id="ARBA00022485"/>
    </source>
</evidence>
<dbReference type="OrthoDB" id="306218at2759"/>
<dbReference type="FunFam" id="3.40.50.300:FF:000789">
    <property type="entry name" value="DNA replication ATP-dependent helicase/nuclease DNA2"/>
    <property type="match status" value="1"/>
</dbReference>
<keyword evidence="8" id="KW-0255">Endonuclease</keyword>
<accession>A0A8K1C8H0</accession>
<evidence type="ECO:0000256" key="10">
    <source>
        <dbReference type="ARBA" id="ARBA00022801"/>
    </source>
</evidence>
<gene>
    <name evidence="25" type="ORF">Poli38472_010066</name>
</gene>
<dbReference type="PANTHER" id="PTHR10887">
    <property type="entry name" value="DNA2/NAM7 HELICASE FAMILY"/>
    <property type="match status" value="1"/>
</dbReference>
<evidence type="ECO:0000313" key="25">
    <source>
        <dbReference type="EMBL" id="TMW58507.1"/>
    </source>
</evidence>
<keyword evidence="20" id="KW-0158">Chromosome</keyword>
<evidence type="ECO:0000256" key="2">
    <source>
        <dbReference type="ARBA" id="ARBA00007913"/>
    </source>
</evidence>
<dbReference type="GO" id="GO:0071932">
    <property type="term" value="P:replication fork reversal"/>
    <property type="evidence" value="ECO:0007669"/>
    <property type="project" value="TreeGrafter"/>
</dbReference>
<dbReference type="Proteomes" id="UP000794436">
    <property type="component" value="Unassembled WGS sequence"/>
</dbReference>
<evidence type="ECO:0000256" key="13">
    <source>
        <dbReference type="ARBA" id="ARBA00023004"/>
    </source>
</evidence>
<dbReference type="GO" id="GO:0033567">
    <property type="term" value="P:DNA replication, Okazaki fragment processing"/>
    <property type="evidence" value="ECO:0007669"/>
    <property type="project" value="UniProtKB-UniRule"/>
</dbReference>
<evidence type="ECO:0000259" key="23">
    <source>
        <dbReference type="Pfam" id="PF13086"/>
    </source>
</evidence>
<evidence type="ECO:0000313" key="26">
    <source>
        <dbReference type="Proteomes" id="UP000794436"/>
    </source>
</evidence>
<dbReference type="SUPFAM" id="SSF52540">
    <property type="entry name" value="P-loop containing nucleoside triphosphate hydrolases"/>
    <property type="match status" value="1"/>
</dbReference>
<proteinExistence type="inferred from homology"/>
<keyword evidence="6 20" id="KW-0479">Metal-binding</keyword>
<evidence type="ECO:0000256" key="21">
    <source>
        <dbReference type="SAM" id="MobiDB-lite"/>
    </source>
</evidence>
<evidence type="ECO:0000256" key="7">
    <source>
        <dbReference type="ARBA" id="ARBA00022741"/>
    </source>
</evidence>
<evidence type="ECO:0000259" key="22">
    <source>
        <dbReference type="Pfam" id="PF08696"/>
    </source>
</evidence>
<dbReference type="InterPro" id="IPR041677">
    <property type="entry name" value="DNA2/NAM7_AAA_11"/>
</dbReference>
<dbReference type="GO" id="GO:0006281">
    <property type="term" value="P:DNA repair"/>
    <property type="evidence" value="ECO:0007669"/>
    <property type="project" value="UniProtKB-KW"/>
</dbReference>
<comment type="caution">
    <text evidence="25">The sequence shown here is derived from an EMBL/GenBank/DDBJ whole genome shotgun (WGS) entry which is preliminary data.</text>
</comment>
<dbReference type="EC" id="3.1.-.-" evidence="20"/>
<feature type="compositionally biased region" description="Polar residues" evidence="21">
    <location>
        <begin position="65"/>
        <end position="78"/>
    </location>
</feature>
<dbReference type="GO" id="GO:0051539">
    <property type="term" value="F:4 iron, 4 sulfur cluster binding"/>
    <property type="evidence" value="ECO:0007669"/>
    <property type="project" value="UniProtKB-UniRule"/>
</dbReference>
<dbReference type="GO" id="GO:0005737">
    <property type="term" value="C:cytoplasm"/>
    <property type="evidence" value="ECO:0007669"/>
    <property type="project" value="TreeGrafter"/>
</dbReference>
<evidence type="ECO:0000256" key="9">
    <source>
        <dbReference type="ARBA" id="ARBA00022763"/>
    </source>
</evidence>
<feature type="compositionally biased region" description="Low complexity" evidence="21">
    <location>
        <begin position="174"/>
        <end position="191"/>
    </location>
</feature>
<evidence type="ECO:0000256" key="4">
    <source>
        <dbReference type="ARBA" id="ARBA00022705"/>
    </source>
</evidence>
<feature type="region of interest" description="Disordered" evidence="21">
    <location>
        <begin position="1495"/>
        <end position="1516"/>
    </location>
</feature>
<dbReference type="GO" id="GO:0005694">
    <property type="term" value="C:chromosome"/>
    <property type="evidence" value="ECO:0007669"/>
    <property type="project" value="UniProtKB-SubCell"/>
</dbReference>
<dbReference type="EMBL" id="SPLM01000111">
    <property type="protein sequence ID" value="TMW58507.1"/>
    <property type="molecule type" value="Genomic_DNA"/>
</dbReference>
<comment type="subcellular location">
    <subcellularLocation>
        <location evidence="20">Nucleus</location>
    </subcellularLocation>
    <subcellularLocation>
        <location evidence="20">Chromosome</location>
    </subcellularLocation>
</comment>
<dbReference type="InterPro" id="IPR014808">
    <property type="entry name" value="DNA_replication_fac_Dna2_N"/>
</dbReference>
<evidence type="ECO:0000256" key="12">
    <source>
        <dbReference type="ARBA" id="ARBA00022840"/>
    </source>
</evidence>
<evidence type="ECO:0000256" key="14">
    <source>
        <dbReference type="ARBA" id="ARBA00023014"/>
    </source>
</evidence>
<dbReference type="GO" id="GO:0005634">
    <property type="term" value="C:nucleus"/>
    <property type="evidence" value="ECO:0007669"/>
    <property type="project" value="UniProtKB-SubCell"/>
</dbReference>
<keyword evidence="4 20" id="KW-0235">DNA replication</keyword>
<dbReference type="Gene3D" id="3.40.50.300">
    <property type="entry name" value="P-loop containing nucleotide triphosphate hydrolases"/>
    <property type="match status" value="3"/>
</dbReference>
<keyword evidence="13 20" id="KW-0408">Iron</keyword>
<evidence type="ECO:0000256" key="6">
    <source>
        <dbReference type="ARBA" id="ARBA00022723"/>
    </source>
</evidence>
<keyword evidence="15 20" id="KW-0238">DNA-binding</keyword>
<keyword evidence="17 20" id="KW-0539">Nucleus</keyword>
<dbReference type="GO" id="GO:0003677">
    <property type="term" value="F:DNA binding"/>
    <property type="evidence" value="ECO:0007669"/>
    <property type="project" value="UniProtKB-UniRule"/>
</dbReference>
<evidence type="ECO:0000256" key="18">
    <source>
        <dbReference type="ARBA" id="ARBA00023268"/>
    </source>
</evidence>
<evidence type="ECO:0000256" key="15">
    <source>
        <dbReference type="ARBA" id="ARBA00023125"/>
    </source>
</evidence>
<keyword evidence="9 20" id="KW-0227">DNA damage</keyword>
<dbReference type="Pfam" id="PF08696">
    <property type="entry name" value="Dna2"/>
    <property type="match status" value="1"/>
</dbReference>
<keyword evidence="26" id="KW-1185">Reference proteome</keyword>
<keyword evidence="18 20" id="KW-0511">Multifunctional enzyme</keyword>
<dbReference type="Pfam" id="PF13087">
    <property type="entry name" value="AAA_12"/>
    <property type="match status" value="1"/>
</dbReference>
<keyword evidence="14 20" id="KW-0411">Iron-sulfur</keyword>
<dbReference type="InterPro" id="IPR026851">
    <property type="entry name" value="Dna2/JHS1_DEXXQ-box"/>
</dbReference>
<comment type="function">
    <text evidence="20">Key enzyme involved in DNA replication and DNA repair. Involved in Okazaki fragments processing by cleaving long flaps that escape FEN1: flaps that are longer than 27 nucleotides are coated by replication protein A complex (RPA), leading to recruit DNA2 which cleaves the flap until it is too short to bind RPA and becomes a substrate for FEN1. Also involved in 5'-end resection of DNA during double-strand break (DSB) repair by mediating the cleavage of 5'-ssDNA.</text>
</comment>
<keyword evidence="3 20" id="KW-0004">4Fe-4S</keyword>
<dbReference type="PANTHER" id="PTHR10887:SF433">
    <property type="entry name" value="DNA REPLICATION ATP-DEPENDENT HELICASE_NUCLEASE DNA2"/>
    <property type="match status" value="1"/>
</dbReference>
<dbReference type="EC" id="3.6.4.12" evidence="20"/>